<protein>
    <submittedName>
        <fullName evidence="7">Iron-siderophore ABC transporter substrate-binding protein</fullName>
    </submittedName>
</protein>
<evidence type="ECO:0000256" key="5">
    <source>
        <dbReference type="SAM" id="SignalP"/>
    </source>
</evidence>
<dbReference type="Proteomes" id="UP000307943">
    <property type="component" value="Unassembled WGS sequence"/>
</dbReference>
<evidence type="ECO:0000256" key="1">
    <source>
        <dbReference type="ARBA" id="ARBA00004196"/>
    </source>
</evidence>
<sequence>MKLVHLLLAIIFGLSVVGCSAAAPGAGSDRIAAEPGKQTSGTLDSTEKIITHAMGTVTLKKAPERVVYLFQGMVDIGVAIGAKSVGAVESSEERPWFHYLRAQMSGVKSVGALTQPNLEVITSLKPDLIIGAKSRAEQEKIYPQLSAIAPTIMMNDVFDWKTNVMLAGEALYKEAEAAAVMKEWDTKVQEFKQKMGNRLSNTEASIIRFEKDGSSRFFVTGFAGTIFQELGLVRPKVQQVPGKTVVSLTSKEHMSQLDGDIIFDITQLNQDNAPATGNTQTEWTSHPLWKSLKGVQNEKYFKVNVVTWNLGGGPIAAKALLDDLFFYFDINKNSSR</sequence>
<evidence type="ECO:0000256" key="4">
    <source>
        <dbReference type="ARBA" id="ARBA00022729"/>
    </source>
</evidence>
<comment type="caution">
    <text evidence="7">The sequence shown here is derived from an EMBL/GenBank/DDBJ whole genome shotgun (WGS) entry which is preliminary data.</text>
</comment>
<reference evidence="7 8" key="1">
    <citation type="submission" date="2019-05" db="EMBL/GenBank/DDBJ databases">
        <title>We sequenced the genome of Paenibacillus hemerocallicola KCTC 33185 for further insight into its adaptation and study the phylogeny of Paenibacillus.</title>
        <authorList>
            <person name="Narsing Rao M.P."/>
        </authorList>
    </citation>
    <scope>NUCLEOTIDE SEQUENCE [LARGE SCALE GENOMIC DNA]</scope>
    <source>
        <strain evidence="7 8">KCTC 33185</strain>
    </source>
</reference>
<evidence type="ECO:0000256" key="3">
    <source>
        <dbReference type="ARBA" id="ARBA00022448"/>
    </source>
</evidence>
<dbReference type="InterPro" id="IPR051313">
    <property type="entry name" value="Bact_iron-sidero_bind"/>
</dbReference>
<organism evidence="7 8">
    <name type="scientific">Paenibacillus hemerocallicola</name>
    <dbReference type="NCBI Taxonomy" id="1172614"/>
    <lineage>
        <taxon>Bacteria</taxon>
        <taxon>Bacillati</taxon>
        <taxon>Bacillota</taxon>
        <taxon>Bacilli</taxon>
        <taxon>Bacillales</taxon>
        <taxon>Paenibacillaceae</taxon>
        <taxon>Paenibacillus</taxon>
    </lineage>
</organism>
<keyword evidence="8" id="KW-1185">Reference proteome</keyword>
<dbReference type="PROSITE" id="PS50983">
    <property type="entry name" value="FE_B12_PBP"/>
    <property type="match status" value="1"/>
</dbReference>
<comment type="subcellular location">
    <subcellularLocation>
        <location evidence="1">Cell envelope</location>
    </subcellularLocation>
</comment>
<dbReference type="PANTHER" id="PTHR30532:SF21">
    <property type="entry name" value="SIDEROPHORE-BINDING LIPOPROTEIN YFIY-RELATED"/>
    <property type="match status" value="1"/>
</dbReference>
<dbReference type="GO" id="GO:1901678">
    <property type="term" value="P:iron coordination entity transport"/>
    <property type="evidence" value="ECO:0007669"/>
    <property type="project" value="UniProtKB-ARBA"/>
</dbReference>
<gene>
    <name evidence="7" type="ORF">FE784_22840</name>
</gene>
<dbReference type="AlphaFoldDB" id="A0A5C4T5E8"/>
<feature type="domain" description="Fe/B12 periplasmic-binding" evidence="6">
    <location>
        <begin position="65"/>
        <end position="332"/>
    </location>
</feature>
<proteinExistence type="inferred from homology"/>
<dbReference type="RefSeq" id="WP_139604542.1">
    <property type="nucleotide sequence ID" value="NZ_VDCQ01000035.1"/>
</dbReference>
<evidence type="ECO:0000313" key="7">
    <source>
        <dbReference type="EMBL" id="TNJ63995.1"/>
    </source>
</evidence>
<dbReference type="InterPro" id="IPR002491">
    <property type="entry name" value="ABC_transptr_periplasmic_BD"/>
</dbReference>
<dbReference type="Pfam" id="PF01497">
    <property type="entry name" value="Peripla_BP_2"/>
    <property type="match status" value="1"/>
</dbReference>
<evidence type="ECO:0000256" key="2">
    <source>
        <dbReference type="ARBA" id="ARBA00008814"/>
    </source>
</evidence>
<evidence type="ECO:0000259" key="6">
    <source>
        <dbReference type="PROSITE" id="PS50983"/>
    </source>
</evidence>
<keyword evidence="4 5" id="KW-0732">Signal</keyword>
<dbReference type="Gene3D" id="3.40.50.1980">
    <property type="entry name" value="Nitrogenase molybdenum iron protein domain"/>
    <property type="match status" value="2"/>
</dbReference>
<feature type="signal peptide" evidence="5">
    <location>
        <begin position="1"/>
        <end position="21"/>
    </location>
</feature>
<keyword evidence="3" id="KW-0813">Transport</keyword>
<accession>A0A5C4T5E8</accession>
<dbReference type="OrthoDB" id="9793175at2"/>
<dbReference type="CDD" id="cd01146">
    <property type="entry name" value="FhuD"/>
    <property type="match status" value="1"/>
</dbReference>
<feature type="chain" id="PRO_5039693651" evidence="5">
    <location>
        <begin position="22"/>
        <end position="336"/>
    </location>
</feature>
<evidence type="ECO:0000313" key="8">
    <source>
        <dbReference type="Proteomes" id="UP000307943"/>
    </source>
</evidence>
<dbReference type="PANTHER" id="PTHR30532">
    <property type="entry name" value="IRON III DICITRATE-BINDING PERIPLASMIC PROTEIN"/>
    <property type="match status" value="1"/>
</dbReference>
<dbReference type="GO" id="GO:0030288">
    <property type="term" value="C:outer membrane-bounded periplasmic space"/>
    <property type="evidence" value="ECO:0007669"/>
    <property type="project" value="TreeGrafter"/>
</dbReference>
<dbReference type="SUPFAM" id="SSF53807">
    <property type="entry name" value="Helical backbone' metal receptor"/>
    <property type="match status" value="1"/>
</dbReference>
<dbReference type="PROSITE" id="PS51257">
    <property type="entry name" value="PROKAR_LIPOPROTEIN"/>
    <property type="match status" value="1"/>
</dbReference>
<name>A0A5C4T5E8_9BACL</name>
<comment type="similarity">
    <text evidence="2">Belongs to the bacterial solute-binding protein 8 family.</text>
</comment>
<dbReference type="EMBL" id="VDCQ01000035">
    <property type="protein sequence ID" value="TNJ63995.1"/>
    <property type="molecule type" value="Genomic_DNA"/>
</dbReference>